<reference evidence="1" key="2">
    <citation type="journal article" date="2015" name="Data Brief">
        <title>Shoot transcriptome of the giant reed, Arundo donax.</title>
        <authorList>
            <person name="Barrero R.A."/>
            <person name="Guerrero F.D."/>
            <person name="Moolhuijzen P."/>
            <person name="Goolsby J.A."/>
            <person name="Tidwell J."/>
            <person name="Bellgard S.E."/>
            <person name="Bellgard M.I."/>
        </authorList>
    </citation>
    <scope>NUCLEOTIDE SEQUENCE</scope>
    <source>
        <tissue evidence="1">Shoot tissue taken approximately 20 cm above the soil surface</tissue>
    </source>
</reference>
<reference evidence="1" key="1">
    <citation type="submission" date="2014-09" db="EMBL/GenBank/DDBJ databases">
        <authorList>
            <person name="Magalhaes I.L.F."/>
            <person name="Oliveira U."/>
            <person name="Santos F.R."/>
            <person name="Vidigal T.H.D.A."/>
            <person name="Brescovit A.D."/>
            <person name="Santos A.J."/>
        </authorList>
    </citation>
    <scope>NUCLEOTIDE SEQUENCE</scope>
    <source>
        <tissue evidence="1">Shoot tissue taken approximately 20 cm above the soil surface</tissue>
    </source>
</reference>
<name>A0A0A9T3V1_ARUDO</name>
<accession>A0A0A9T3V1</accession>
<dbReference type="EMBL" id="GBRH01251336">
    <property type="protein sequence ID" value="JAD46559.1"/>
    <property type="molecule type" value="Transcribed_RNA"/>
</dbReference>
<sequence>MPVQIKNETSIVLRVGV</sequence>
<dbReference type="AlphaFoldDB" id="A0A0A9T3V1"/>
<proteinExistence type="predicted"/>
<evidence type="ECO:0000313" key="1">
    <source>
        <dbReference type="EMBL" id="JAD46559.1"/>
    </source>
</evidence>
<protein>
    <submittedName>
        <fullName evidence="1">Uncharacterized protein</fullName>
    </submittedName>
</protein>
<organism evidence="1">
    <name type="scientific">Arundo donax</name>
    <name type="common">Giant reed</name>
    <name type="synonym">Donax arundinaceus</name>
    <dbReference type="NCBI Taxonomy" id="35708"/>
    <lineage>
        <taxon>Eukaryota</taxon>
        <taxon>Viridiplantae</taxon>
        <taxon>Streptophyta</taxon>
        <taxon>Embryophyta</taxon>
        <taxon>Tracheophyta</taxon>
        <taxon>Spermatophyta</taxon>
        <taxon>Magnoliopsida</taxon>
        <taxon>Liliopsida</taxon>
        <taxon>Poales</taxon>
        <taxon>Poaceae</taxon>
        <taxon>PACMAD clade</taxon>
        <taxon>Arundinoideae</taxon>
        <taxon>Arundineae</taxon>
        <taxon>Arundo</taxon>
    </lineage>
</organism>